<sequence>MSDLIDCSLPKKLEDKYEKYEHYFDWYRLNRFEDKTEFYLIGVHIFTIEEKLSDEDIIKYVNLYEWAFRNGFEKGTKSTQEKIKSALGI</sequence>
<dbReference type="KEGG" id="amyt:AMYT_a0157"/>
<evidence type="ECO:0000313" key="2">
    <source>
        <dbReference type="Proteomes" id="UP000290092"/>
    </source>
</evidence>
<dbReference type="EMBL" id="NXID01000066">
    <property type="protein sequence ID" value="RXK12983.1"/>
    <property type="molecule type" value="Genomic_DNA"/>
</dbReference>
<keyword evidence="2" id="KW-1185">Reference proteome</keyword>
<dbReference type="AlphaFoldDB" id="A0AAX2ABR0"/>
<organism evidence="1 2">
    <name type="scientific">Malaciobacter mytili LMG 24559</name>
    <dbReference type="NCBI Taxonomy" id="1032238"/>
    <lineage>
        <taxon>Bacteria</taxon>
        <taxon>Pseudomonadati</taxon>
        <taxon>Campylobacterota</taxon>
        <taxon>Epsilonproteobacteria</taxon>
        <taxon>Campylobacterales</taxon>
        <taxon>Arcobacteraceae</taxon>
        <taxon>Malaciobacter</taxon>
    </lineage>
</organism>
<dbReference type="RefSeq" id="WP_114843362.1">
    <property type="nucleotide sequence ID" value="NZ_CP031220.1"/>
</dbReference>
<dbReference type="Proteomes" id="UP000290092">
    <property type="component" value="Unassembled WGS sequence"/>
</dbReference>
<evidence type="ECO:0000313" key="1">
    <source>
        <dbReference type="EMBL" id="RXK12983.1"/>
    </source>
</evidence>
<gene>
    <name evidence="1" type="ORF">CP985_13590</name>
</gene>
<protein>
    <submittedName>
        <fullName evidence="1">Uncharacterized protein</fullName>
    </submittedName>
</protein>
<accession>A0AAX2ABR0</accession>
<proteinExistence type="predicted"/>
<reference evidence="1 2" key="1">
    <citation type="submission" date="2017-09" db="EMBL/GenBank/DDBJ databases">
        <title>Genomics of the genus Arcobacter.</title>
        <authorList>
            <person name="Perez-Cataluna A."/>
            <person name="Figueras M.J."/>
            <person name="Salas-Masso N."/>
        </authorList>
    </citation>
    <scope>NUCLEOTIDE SEQUENCE [LARGE SCALE GENOMIC DNA]</scope>
    <source>
        <strain evidence="1 2">CECT 7386</strain>
    </source>
</reference>
<name>A0AAX2ABR0_9BACT</name>
<comment type="caution">
    <text evidence="1">The sequence shown here is derived from an EMBL/GenBank/DDBJ whole genome shotgun (WGS) entry which is preliminary data.</text>
</comment>